<dbReference type="AlphaFoldDB" id="A0A1M7L8J2"/>
<organism evidence="7 8">
    <name type="scientific">Cyclobacterium lianum</name>
    <dbReference type="NCBI Taxonomy" id="388280"/>
    <lineage>
        <taxon>Bacteria</taxon>
        <taxon>Pseudomonadati</taxon>
        <taxon>Bacteroidota</taxon>
        <taxon>Cytophagia</taxon>
        <taxon>Cytophagales</taxon>
        <taxon>Cyclobacteriaceae</taxon>
        <taxon>Cyclobacterium</taxon>
    </lineage>
</organism>
<proteinExistence type="inferred from homology"/>
<dbReference type="Proteomes" id="UP000184513">
    <property type="component" value="Unassembled WGS sequence"/>
</dbReference>
<sequence length="347" mass="38915">MSKAFDPGNFQVGIVGLGLMGSSIAACMLIAGHPVVGVELLPEALQSGAERVKNHLKLAAEKGLIKMEAKDYLKHFTTAGDLKSLKDCQLVIESVKEDKNLKAEVFRQLDGILDKEAFITTNTSAIPISVLQQHVSNPGRFFGLHWMEPAYTTRFLELICGEKSDLNKARFLYDLGELWQKETVLVKKDLPGFIANRLMYAMYREAMHLVDGEYASVEDVDKACRNVAGYFLPMMGVFRWMDFTGIGSYREVMKDLFPTLNNDTSPGRVINDIVDAGGRGIFNGHGFYEYSPEEREIWQELYNEFSYEIRELTLKYPADIIQQKLAAKRAARSGDSLDAAQEGTNDQ</sequence>
<evidence type="ECO:0000256" key="2">
    <source>
        <dbReference type="ARBA" id="ARBA00023002"/>
    </source>
</evidence>
<dbReference type="PANTHER" id="PTHR48075">
    <property type="entry name" value="3-HYDROXYACYL-COA DEHYDROGENASE FAMILY PROTEIN"/>
    <property type="match status" value="1"/>
</dbReference>
<keyword evidence="4" id="KW-1133">Transmembrane helix</keyword>
<dbReference type="Gene3D" id="1.10.1040.10">
    <property type="entry name" value="N-(1-d-carboxylethyl)-l-norvaline Dehydrogenase, domain 2"/>
    <property type="match status" value="1"/>
</dbReference>
<dbReference type="PROSITE" id="PS51257">
    <property type="entry name" value="PROKAR_LIPOPROTEIN"/>
    <property type="match status" value="1"/>
</dbReference>
<dbReference type="PANTHER" id="PTHR48075:SF5">
    <property type="entry name" value="3-HYDROXYBUTYRYL-COA DEHYDROGENASE"/>
    <property type="match status" value="1"/>
</dbReference>
<dbReference type="SUPFAM" id="SSF51735">
    <property type="entry name" value="NAD(P)-binding Rossmann-fold domains"/>
    <property type="match status" value="1"/>
</dbReference>
<comment type="similarity">
    <text evidence="1">Belongs to the 3-hydroxyacyl-CoA dehydrogenase family.</text>
</comment>
<evidence type="ECO:0000313" key="7">
    <source>
        <dbReference type="EMBL" id="SHM74368.1"/>
    </source>
</evidence>
<evidence type="ECO:0000259" key="5">
    <source>
        <dbReference type="Pfam" id="PF00725"/>
    </source>
</evidence>
<evidence type="ECO:0000259" key="6">
    <source>
        <dbReference type="Pfam" id="PF02737"/>
    </source>
</evidence>
<name>A0A1M7L8J2_9BACT</name>
<evidence type="ECO:0000256" key="1">
    <source>
        <dbReference type="ARBA" id="ARBA00009463"/>
    </source>
</evidence>
<dbReference type="InterPro" id="IPR008927">
    <property type="entry name" value="6-PGluconate_DH-like_C_sf"/>
</dbReference>
<evidence type="ECO:0000256" key="4">
    <source>
        <dbReference type="SAM" id="Phobius"/>
    </source>
</evidence>
<dbReference type="InterPro" id="IPR022694">
    <property type="entry name" value="3-OHacyl-CoA_DH"/>
</dbReference>
<dbReference type="SUPFAM" id="SSF48179">
    <property type="entry name" value="6-phosphogluconate dehydrogenase C-terminal domain-like"/>
    <property type="match status" value="1"/>
</dbReference>
<dbReference type="GO" id="GO:0016616">
    <property type="term" value="F:oxidoreductase activity, acting on the CH-OH group of donors, NAD or NADP as acceptor"/>
    <property type="evidence" value="ECO:0007669"/>
    <property type="project" value="InterPro"/>
</dbReference>
<keyword evidence="8" id="KW-1185">Reference proteome</keyword>
<keyword evidence="4" id="KW-0812">Transmembrane</keyword>
<dbReference type="GO" id="GO:0070403">
    <property type="term" value="F:NAD+ binding"/>
    <property type="evidence" value="ECO:0007669"/>
    <property type="project" value="InterPro"/>
</dbReference>
<keyword evidence="4" id="KW-0472">Membrane</keyword>
<evidence type="ECO:0000256" key="3">
    <source>
        <dbReference type="PIRSR" id="PIRSR000105-1"/>
    </source>
</evidence>
<dbReference type="PIRSF" id="PIRSF000105">
    <property type="entry name" value="HCDH"/>
    <property type="match status" value="1"/>
</dbReference>
<dbReference type="Gene3D" id="3.40.50.720">
    <property type="entry name" value="NAD(P)-binding Rossmann-like Domain"/>
    <property type="match status" value="1"/>
</dbReference>
<keyword evidence="2" id="KW-0560">Oxidoreductase</keyword>
<dbReference type="InterPro" id="IPR036291">
    <property type="entry name" value="NAD(P)-bd_dom_sf"/>
</dbReference>
<feature type="site" description="Important for catalytic activity" evidence="3">
    <location>
        <position position="145"/>
    </location>
</feature>
<dbReference type="RefSeq" id="WP_073093599.1">
    <property type="nucleotide sequence ID" value="NZ_FRCY01000003.1"/>
</dbReference>
<protein>
    <submittedName>
        <fullName evidence="7">3-hydroxybutyryl-CoA dehydrogenase</fullName>
    </submittedName>
</protein>
<dbReference type="STRING" id="388280.SAMN04488057_103169"/>
<dbReference type="PROSITE" id="PS00067">
    <property type="entry name" value="3HCDH"/>
    <property type="match status" value="1"/>
</dbReference>
<evidence type="ECO:0000313" key="8">
    <source>
        <dbReference type="Proteomes" id="UP000184513"/>
    </source>
</evidence>
<feature type="domain" description="3-hydroxyacyl-CoA dehydrogenase NAD binding" evidence="6">
    <location>
        <begin position="11"/>
        <end position="188"/>
    </location>
</feature>
<dbReference type="Pfam" id="PF02737">
    <property type="entry name" value="3HCDH_N"/>
    <property type="match status" value="1"/>
</dbReference>
<dbReference type="Pfam" id="PF00725">
    <property type="entry name" value="3HCDH"/>
    <property type="match status" value="1"/>
</dbReference>
<dbReference type="OrthoDB" id="9771883at2"/>
<gene>
    <name evidence="7" type="ORF">SAMN04488057_103169</name>
</gene>
<reference evidence="7 8" key="1">
    <citation type="submission" date="2016-11" db="EMBL/GenBank/DDBJ databases">
        <authorList>
            <person name="Jaros S."/>
            <person name="Januszkiewicz K."/>
            <person name="Wedrychowicz H."/>
        </authorList>
    </citation>
    <scope>NUCLEOTIDE SEQUENCE [LARGE SCALE GENOMIC DNA]</scope>
    <source>
        <strain evidence="7 8">CGMCC 1.6102</strain>
    </source>
</reference>
<dbReference type="InterPro" id="IPR006108">
    <property type="entry name" value="3HC_DH_C"/>
</dbReference>
<dbReference type="InterPro" id="IPR006176">
    <property type="entry name" value="3-OHacyl-CoA_DH_NAD-bd"/>
</dbReference>
<dbReference type="InterPro" id="IPR006180">
    <property type="entry name" value="3-OHacyl-CoA_DH_CS"/>
</dbReference>
<feature type="transmembrane region" description="Helical" evidence="4">
    <location>
        <begin position="12"/>
        <end position="32"/>
    </location>
</feature>
<feature type="domain" description="3-hydroxyacyl-CoA dehydrogenase C-terminal" evidence="5">
    <location>
        <begin position="192"/>
        <end position="290"/>
    </location>
</feature>
<dbReference type="GO" id="GO:0006631">
    <property type="term" value="P:fatty acid metabolic process"/>
    <property type="evidence" value="ECO:0007669"/>
    <property type="project" value="InterPro"/>
</dbReference>
<dbReference type="EMBL" id="FRCY01000003">
    <property type="protein sequence ID" value="SHM74368.1"/>
    <property type="molecule type" value="Genomic_DNA"/>
</dbReference>
<accession>A0A1M7L8J2</accession>
<dbReference type="InterPro" id="IPR013328">
    <property type="entry name" value="6PGD_dom2"/>
</dbReference>